<proteinExistence type="predicted"/>
<keyword evidence="2" id="KW-1185">Reference proteome</keyword>
<dbReference type="Proteomes" id="UP001479290">
    <property type="component" value="Unassembled WGS sequence"/>
</dbReference>
<name>A0AAW2AE47_CULAL</name>
<dbReference type="EMBL" id="JAWDJR010000007">
    <property type="protein sequence ID" value="KAK9971901.1"/>
    <property type="molecule type" value="Genomic_DNA"/>
</dbReference>
<feature type="non-terminal residue" evidence="1">
    <location>
        <position position="1"/>
    </location>
</feature>
<protein>
    <submittedName>
        <fullName evidence="1">Uncharacterized protein</fullName>
    </submittedName>
</protein>
<dbReference type="AlphaFoldDB" id="A0AAW2AE47"/>
<reference evidence="1 2" key="1">
    <citation type="submission" date="2024-05" db="EMBL/GenBank/DDBJ databases">
        <title>A high-quality chromosomal-level genome assembly of Topmouth culter (Culter alburnus).</title>
        <authorList>
            <person name="Zhao H."/>
        </authorList>
    </citation>
    <scope>NUCLEOTIDE SEQUENCE [LARGE SCALE GENOMIC DNA]</scope>
    <source>
        <strain evidence="1">CATC2023</strain>
        <tissue evidence="1">Muscle</tissue>
    </source>
</reference>
<evidence type="ECO:0000313" key="1">
    <source>
        <dbReference type="EMBL" id="KAK9971901.1"/>
    </source>
</evidence>
<evidence type="ECO:0000313" key="2">
    <source>
        <dbReference type="Proteomes" id="UP001479290"/>
    </source>
</evidence>
<comment type="caution">
    <text evidence="1">The sequence shown here is derived from an EMBL/GenBank/DDBJ whole genome shotgun (WGS) entry which is preliminary data.</text>
</comment>
<accession>A0AAW2AE47</accession>
<gene>
    <name evidence="1" type="ORF">ABG768_025242</name>
</gene>
<organism evidence="1 2">
    <name type="scientific">Culter alburnus</name>
    <name type="common">Topmouth culter</name>
    <dbReference type="NCBI Taxonomy" id="194366"/>
    <lineage>
        <taxon>Eukaryota</taxon>
        <taxon>Metazoa</taxon>
        <taxon>Chordata</taxon>
        <taxon>Craniata</taxon>
        <taxon>Vertebrata</taxon>
        <taxon>Euteleostomi</taxon>
        <taxon>Actinopterygii</taxon>
        <taxon>Neopterygii</taxon>
        <taxon>Teleostei</taxon>
        <taxon>Ostariophysi</taxon>
        <taxon>Cypriniformes</taxon>
        <taxon>Xenocyprididae</taxon>
        <taxon>Xenocypridinae</taxon>
        <taxon>Culter</taxon>
    </lineage>
</organism>
<sequence length="84" mass="9479">PIQTDRPFPTELWVIGIQNHPDNRERATISGDIPSPLMPLFNTSTKVVLPTPSRQWGCFACSVVGSWSPGGWEWQRRREAALYA</sequence>